<dbReference type="AlphaFoldDB" id="A0A9D4F3U3"/>
<evidence type="ECO:0000313" key="1">
    <source>
        <dbReference type="EMBL" id="KAH3790784.1"/>
    </source>
</evidence>
<accession>A0A9D4F3U3</accession>
<evidence type="ECO:0000313" key="2">
    <source>
        <dbReference type="Proteomes" id="UP000828390"/>
    </source>
</evidence>
<gene>
    <name evidence="1" type="ORF">DPMN_168991</name>
</gene>
<name>A0A9D4F3U3_DREPO</name>
<proteinExistence type="predicted"/>
<protein>
    <submittedName>
        <fullName evidence="1">Uncharacterized protein</fullName>
    </submittedName>
</protein>
<comment type="caution">
    <text evidence="1">The sequence shown here is derived from an EMBL/GenBank/DDBJ whole genome shotgun (WGS) entry which is preliminary data.</text>
</comment>
<reference evidence="1" key="1">
    <citation type="journal article" date="2019" name="bioRxiv">
        <title>The Genome of the Zebra Mussel, Dreissena polymorpha: A Resource for Invasive Species Research.</title>
        <authorList>
            <person name="McCartney M.A."/>
            <person name="Auch B."/>
            <person name="Kono T."/>
            <person name="Mallez S."/>
            <person name="Zhang Y."/>
            <person name="Obille A."/>
            <person name="Becker A."/>
            <person name="Abrahante J.E."/>
            <person name="Garbe J."/>
            <person name="Badalamenti J.P."/>
            <person name="Herman A."/>
            <person name="Mangelson H."/>
            <person name="Liachko I."/>
            <person name="Sullivan S."/>
            <person name="Sone E.D."/>
            <person name="Koren S."/>
            <person name="Silverstein K.A.T."/>
            <person name="Beckman K.B."/>
            <person name="Gohl D.M."/>
        </authorList>
    </citation>
    <scope>NUCLEOTIDE SEQUENCE</scope>
    <source>
        <strain evidence="1">Duluth1</strain>
        <tissue evidence="1">Whole animal</tissue>
    </source>
</reference>
<dbReference type="Proteomes" id="UP000828390">
    <property type="component" value="Unassembled WGS sequence"/>
</dbReference>
<keyword evidence="2" id="KW-1185">Reference proteome</keyword>
<sequence>MAINNKGVTCEAGTIYDTDLIYGIVIGLMSSRSVDLKKVLSHQRSTVPSSMFDNNGNMKIATPKATLTRKLHVTQSARLSSTPDTIVIDGCAVLWCIHWPAMVQCRIL</sequence>
<dbReference type="EMBL" id="JAIWYP010000008">
    <property type="protein sequence ID" value="KAH3790784.1"/>
    <property type="molecule type" value="Genomic_DNA"/>
</dbReference>
<organism evidence="1 2">
    <name type="scientific">Dreissena polymorpha</name>
    <name type="common">Zebra mussel</name>
    <name type="synonym">Mytilus polymorpha</name>
    <dbReference type="NCBI Taxonomy" id="45954"/>
    <lineage>
        <taxon>Eukaryota</taxon>
        <taxon>Metazoa</taxon>
        <taxon>Spiralia</taxon>
        <taxon>Lophotrochozoa</taxon>
        <taxon>Mollusca</taxon>
        <taxon>Bivalvia</taxon>
        <taxon>Autobranchia</taxon>
        <taxon>Heteroconchia</taxon>
        <taxon>Euheterodonta</taxon>
        <taxon>Imparidentia</taxon>
        <taxon>Neoheterodontei</taxon>
        <taxon>Myida</taxon>
        <taxon>Dreissenoidea</taxon>
        <taxon>Dreissenidae</taxon>
        <taxon>Dreissena</taxon>
    </lineage>
</organism>
<reference evidence="1" key="2">
    <citation type="submission" date="2020-11" db="EMBL/GenBank/DDBJ databases">
        <authorList>
            <person name="McCartney M.A."/>
            <person name="Auch B."/>
            <person name="Kono T."/>
            <person name="Mallez S."/>
            <person name="Becker A."/>
            <person name="Gohl D.M."/>
            <person name="Silverstein K.A.T."/>
            <person name="Koren S."/>
            <person name="Bechman K.B."/>
            <person name="Herman A."/>
            <person name="Abrahante J.E."/>
            <person name="Garbe J."/>
        </authorList>
    </citation>
    <scope>NUCLEOTIDE SEQUENCE</scope>
    <source>
        <strain evidence="1">Duluth1</strain>
        <tissue evidence="1">Whole animal</tissue>
    </source>
</reference>